<evidence type="ECO:0000313" key="9">
    <source>
        <dbReference type="EMBL" id="KGO93438.1"/>
    </source>
</evidence>
<organism evidence="9 10">
    <name type="scientific">Flavobacterium subsaxonicum WB 4.1-42 = DSM 21790</name>
    <dbReference type="NCBI Taxonomy" id="1121898"/>
    <lineage>
        <taxon>Bacteria</taxon>
        <taxon>Pseudomonadati</taxon>
        <taxon>Bacteroidota</taxon>
        <taxon>Flavobacteriia</taxon>
        <taxon>Flavobacteriales</taxon>
        <taxon>Flavobacteriaceae</taxon>
        <taxon>Flavobacterium</taxon>
    </lineage>
</organism>
<dbReference type="SUPFAM" id="SSF56935">
    <property type="entry name" value="Porins"/>
    <property type="match status" value="1"/>
</dbReference>
<dbReference type="InterPro" id="IPR039426">
    <property type="entry name" value="TonB-dep_rcpt-like"/>
</dbReference>
<dbReference type="InterPro" id="IPR012910">
    <property type="entry name" value="Plug_dom"/>
</dbReference>
<feature type="domain" description="TonB-dependent receptor plug" evidence="8">
    <location>
        <begin position="219"/>
        <end position="294"/>
    </location>
</feature>
<evidence type="ECO:0000256" key="6">
    <source>
        <dbReference type="ARBA" id="ARBA00023237"/>
    </source>
</evidence>
<dbReference type="Proteomes" id="UP000030111">
    <property type="component" value="Unassembled WGS sequence"/>
</dbReference>
<accession>A0A0A2MPN0</accession>
<evidence type="ECO:0000256" key="1">
    <source>
        <dbReference type="ARBA" id="ARBA00004571"/>
    </source>
</evidence>
<evidence type="ECO:0000256" key="3">
    <source>
        <dbReference type="ARBA" id="ARBA00022452"/>
    </source>
</evidence>
<dbReference type="EMBL" id="JRLY01000005">
    <property type="protein sequence ID" value="KGO93438.1"/>
    <property type="molecule type" value="Genomic_DNA"/>
</dbReference>
<evidence type="ECO:0000256" key="7">
    <source>
        <dbReference type="PROSITE-ProRule" id="PRU01360"/>
    </source>
</evidence>
<evidence type="ECO:0000259" key="8">
    <source>
        <dbReference type="Pfam" id="PF07715"/>
    </source>
</evidence>
<dbReference type="SUPFAM" id="SSF49464">
    <property type="entry name" value="Carboxypeptidase regulatory domain-like"/>
    <property type="match status" value="1"/>
</dbReference>
<keyword evidence="4 7" id="KW-0812">Transmembrane</keyword>
<evidence type="ECO:0000256" key="5">
    <source>
        <dbReference type="ARBA" id="ARBA00023136"/>
    </source>
</evidence>
<gene>
    <name evidence="9" type="ORF">Q766_09090</name>
</gene>
<dbReference type="OrthoDB" id="9803050at2"/>
<protein>
    <recommendedName>
        <fullName evidence="8">TonB-dependent receptor plug domain-containing protein</fullName>
    </recommendedName>
</protein>
<dbReference type="InterPro" id="IPR036942">
    <property type="entry name" value="Beta-barrel_TonB_sf"/>
</dbReference>
<keyword evidence="5 7" id="KW-0472">Membrane</keyword>
<dbReference type="STRING" id="1121898.GCA_000422725_02169"/>
<dbReference type="InterPro" id="IPR008969">
    <property type="entry name" value="CarboxyPept-like_regulatory"/>
</dbReference>
<dbReference type="PROSITE" id="PS52016">
    <property type="entry name" value="TONB_DEPENDENT_REC_3"/>
    <property type="match status" value="1"/>
</dbReference>
<reference evidence="9 10" key="1">
    <citation type="submission" date="2013-09" db="EMBL/GenBank/DDBJ databases">
        <authorList>
            <person name="Zeng Z."/>
            <person name="Chen C."/>
        </authorList>
    </citation>
    <scope>NUCLEOTIDE SEQUENCE [LARGE SCALE GENOMIC DNA]</scope>
    <source>
        <strain evidence="9 10">WB 4.1-42</strain>
    </source>
</reference>
<dbReference type="Gene3D" id="2.40.170.20">
    <property type="entry name" value="TonB-dependent receptor, beta-barrel domain"/>
    <property type="match status" value="1"/>
</dbReference>
<keyword evidence="6 7" id="KW-0998">Cell outer membrane</keyword>
<comment type="subcellular location">
    <subcellularLocation>
        <location evidence="1 7">Cell outer membrane</location>
        <topology evidence="1 7">Multi-pass membrane protein</topology>
    </subcellularLocation>
</comment>
<proteinExistence type="inferred from homology"/>
<evidence type="ECO:0000313" key="10">
    <source>
        <dbReference type="Proteomes" id="UP000030111"/>
    </source>
</evidence>
<keyword evidence="3 7" id="KW-1134">Transmembrane beta strand</keyword>
<dbReference type="AlphaFoldDB" id="A0A0A2MPN0"/>
<keyword evidence="10" id="KW-1185">Reference proteome</keyword>
<dbReference type="RefSeq" id="WP_026990975.1">
    <property type="nucleotide sequence ID" value="NZ_AUGP01000018.1"/>
</dbReference>
<dbReference type="Pfam" id="PF07715">
    <property type="entry name" value="Plug"/>
    <property type="match status" value="1"/>
</dbReference>
<evidence type="ECO:0000256" key="4">
    <source>
        <dbReference type="ARBA" id="ARBA00022692"/>
    </source>
</evidence>
<keyword evidence="2 7" id="KW-0813">Transport</keyword>
<comment type="caution">
    <text evidence="9">The sequence shown here is derived from an EMBL/GenBank/DDBJ whole genome shotgun (WGS) entry which is preliminary data.</text>
</comment>
<dbReference type="eggNOG" id="COG4771">
    <property type="taxonomic scope" value="Bacteria"/>
</dbReference>
<evidence type="ECO:0000256" key="2">
    <source>
        <dbReference type="ARBA" id="ARBA00022448"/>
    </source>
</evidence>
<dbReference type="GO" id="GO:0009279">
    <property type="term" value="C:cell outer membrane"/>
    <property type="evidence" value="ECO:0007669"/>
    <property type="project" value="UniProtKB-SubCell"/>
</dbReference>
<sequence>MTFGTRHFLLTVFFFFIVPNMFGQDELKSIELKKIMVAIEAQHNVKFSYAENDVVGHSIFPPDPKLPLKAKLVYLTNRTLLYFKENERYISVYTTLIKPKDRHGCAYVVDEVGQPIDNAVIQYNGDRRLVTASDGFFELPAGFKDDVYVTHMGYEAIIVKPNYTPDDDCLEIILKLSPVQLQEVVTERYIATGISKQKDGTYAIKPRKFGILPGLIEPDVLQAMQQLPGINSIDETVSNINVRGGTHDQNLFMWNGIRLFQTGHFFGLISALSPNLAHDIKISKNGTSAFYGESVSSAVDISSRPKDIGTGSTSIGTNMISADFYTKIKASEKANFEVSARRSFTDVLDFPTYSKYSKRIFQNTIVTSLSNSTDVNYKSDKEFYFYDFTTQYHQKIGTKHDLYADVIGISNTLDFTQGTITATNVVTQISTLNQLTLGGTVAWRTQWSKGHSSEASLYASYYNVDGKNASIENNQTIEQQNRILDAGLRFSDNLKLSPKFTLHSGYQYNEIGTENNDRVNQPDYSRNVKEVLRSHAVIGEMEYSPAESRLYARGGLRINYIEQFAMLYAEPRLLVNYQLNNSFKLEALAERKSQTASQIVALQADFLGIEKRRWVLANDNDLPVQKSSQASVGATFKSRRWLVTLDNFYKKVDGITTFGQAFQDQLELTQAKGNYTVYGTEFLIQKQFHDFYAWLSYTWNNNNYRFDGVEPYKFPSSFELSHTVNTAVIYEWDNLKMALGSKWFTGRPYTPPLINTPTYNNVGTASIVYPYPNSENINNFFQVNFSASYTWQLPRKISMQVGVAVQNIFNRQNIINRYYRINNTNDGVEVVNTYSLERTPNALIKFSF</sequence>
<comment type="similarity">
    <text evidence="7">Belongs to the TonB-dependent receptor family.</text>
</comment>
<name>A0A0A2MPN0_9FLAO</name>